<comment type="caution">
    <text evidence="2">The sequence shown here is derived from an EMBL/GenBank/DDBJ whole genome shotgun (WGS) entry which is preliminary data.</text>
</comment>
<organism evidence="2">
    <name type="scientific">Tanacetum cinerariifolium</name>
    <name type="common">Dalmatian daisy</name>
    <name type="synonym">Chrysanthemum cinerariifolium</name>
    <dbReference type="NCBI Taxonomy" id="118510"/>
    <lineage>
        <taxon>Eukaryota</taxon>
        <taxon>Viridiplantae</taxon>
        <taxon>Streptophyta</taxon>
        <taxon>Embryophyta</taxon>
        <taxon>Tracheophyta</taxon>
        <taxon>Spermatophyta</taxon>
        <taxon>Magnoliopsida</taxon>
        <taxon>eudicotyledons</taxon>
        <taxon>Gunneridae</taxon>
        <taxon>Pentapetalae</taxon>
        <taxon>asterids</taxon>
        <taxon>campanulids</taxon>
        <taxon>Asterales</taxon>
        <taxon>Asteraceae</taxon>
        <taxon>Asteroideae</taxon>
        <taxon>Anthemideae</taxon>
        <taxon>Anthemidinae</taxon>
        <taxon>Tanacetum</taxon>
    </lineage>
</organism>
<reference evidence="2" key="1">
    <citation type="journal article" date="2019" name="Sci. Rep.">
        <title>Draft genome of Tanacetum cinerariifolium, the natural source of mosquito coil.</title>
        <authorList>
            <person name="Yamashiro T."/>
            <person name="Shiraishi A."/>
            <person name="Satake H."/>
            <person name="Nakayama K."/>
        </authorList>
    </citation>
    <scope>NUCLEOTIDE SEQUENCE</scope>
</reference>
<evidence type="ECO:0000256" key="1">
    <source>
        <dbReference type="SAM" id="MobiDB-lite"/>
    </source>
</evidence>
<evidence type="ECO:0000313" key="2">
    <source>
        <dbReference type="EMBL" id="GEY85456.1"/>
    </source>
</evidence>
<proteinExistence type="predicted"/>
<evidence type="ECO:0008006" key="3">
    <source>
        <dbReference type="Google" id="ProtNLM"/>
    </source>
</evidence>
<feature type="region of interest" description="Disordered" evidence="1">
    <location>
        <begin position="1"/>
        <end position="81"/>
    </location>
</feature>
<protein>
    <recommendedName>
        <fullName evidence="3">RNA-directed DNA polymerase, eukaryota</fullName>
    </recommendedName>
</protein>
<gene>
    <name evidence="2" type="ORF">Tci_457430</name>
</gene>
<dbReference type="EMBL" id="BKCJ010216155">
    <property type="protein sequence ID" value="GEY85456.1"/>
    <property type="molecule type" value="Genomic_DNA"/>
</dbReference>
<sequence>MFGDQSFPPRDTLFSSSEQETSTKSDDPFDLYNLLNKPPATITTEPEPSLSHPPGFTPAPSHQEAQNDKSAQQDVASPGIVYSANESFSDVPESFHSRKILNGGSILDVLDDIIKVGTLMGYVMEGCSKDIEHIINTQ</sequence>
<accession>A0A699HW06</accession>
<dbReference type="AlphaFoldDB" id="A0A699HW06"/>
<name>A0A699HW06_TANCI</name>